<dbReference type="AlphaFoldDB" id="A0AAV2RJZ5"/>
<dbReference type="InterPro" id="IPR015897">
    <property type="entry name" value="CHK_kinase-like"/>
</dbReference>
<dbReference type="InterPro" id="IPR011009">
    <property type="entry name" value="Kinase-like_dom_sf"/>
</dbReference>
<evidence type="ECO:0000313" key="2">
    <source>
        <dbReference type="EMBL" id="CAL4126183.1"/>
    </source>
</evidence>
<dbReference type="Pfam" id="PF02958">
    <property type="entry name" value="EcKL"/>
    <property type="match status" value="1"/>
</dbReference>
<sequence>ENSKALGIINDSAVQAALVADQGEEATLDTWENVPFTKKGDNFASFVTSIHVKFKKDKQPKQISYVVKLNPCRGDNVWSDMVPILFEKEGKFYMEVLPELNKFMTESGQKILPLPKCYYAQYEIGKEMLMFEDLRLKEFKMTDRRKGMDLQHVNLVIQGLGHIHAASSLLLKKNTIDDLRSRYPFLFRELYFEGTIDQMLASTLSTGTEILSKVGGHAKAINWLDKQKQNLREFFEMNYASCPPFNAICHGDCWNNNVLFR</sequence>
<comment type="caution">
    <text evidence="2">The sequence shown here is derived from an EMBL/GenBank/DDBJ whole genome shotgun (WGS) entry which is preliminary data.</text>
</comment>
<dbReference type="PANTHER" id="PTHR11012:SF30">
    <property type="entry name" value="PROTEIN KINASE-LIKE DOMAIN-CONTAINING"/>
    <property type="match status" value="1"/>
</dbReference>
<reference evidence="2 3" key="1">
    <citation type="submission" date="2024-05" db="EMBL/GenBank/DDBJ databases">
        <authorList>
            <person name="Wallberg A."/>
        </authorList>
    </citation>
    <scope>NUCLEOTIDE SEQUENCE [LARGE SCALE GENOMIC DNA]</scope>
</reference>
<protein>
    <recommendedName>
        <fullName evidence="1">CHK kinase-like domain-containing protein</fullName>
    </recommendedName>
</protein>
<dbReference type="Proteomes" id="UP001497623">
    <property type="component" value="Unassembled WGS sequence"/>
</dbReference>
<keyword evidence="3" id="KW-1185">Reference proteome</keyword>
<evidence type="ECO:0000259" key="1">
    <source>
        <dbReference type="SMART" id="SM00587"/>
    </source>
</evidence>
<dbReference type="EMBL" id="CAXKWB010024314">
    <property type="protein sequence ID" value="CAL4126183.1"/>
    <property type="molecule type" value="Genomic_DNA"/>
</dbReference>
<proteinExistence type="predicted"/>
<feature type="non-terminal residue" evidence="2">
    <location>
        <position position="261"/>
    </location>
</feature>
<dbReference type="PANTHER" id="PTHR11012">
    <property type="entry name" value="PROTEIN KINASE-LIKE DOMAIN-CONTAINING"/>
    <property type="match status" value="1"/>
</dbReference>
<feature type="non-terminal residue" evidence="2">
    <location>
        <position position="1"/>
    </location>
</feature>
<accession>A0AAV2RJZ5</accession>
<dbReference type="SUPFAM" id="SSF56112">
    <property type="entry name" value="Protein kinase-like (PK-like)"/>
    <property type="match status" value="1"/>
</dbReference>
<name>A0AAV2RJZ5_MEGNR</name>
<feature type="domain" description="CHK kinase-like" evidence="1">
    <location>
        <begin position="129"/>
        <end position="261"/>
    </location>
</feature>
<dbReference type="InterPro" id="IPR004119">
    <property type="entry name" value="EcKL"/>
</dbReference>
<evidence type="ECO:0000313" key="3">
    <source>
        <dbReference type="Proteomes" id="UP001497623"/>
    </source>
</evidence>
<organism evidence="2 3">
    <name type="scientific">Meganyctiphanes norvegica</name>
    <name type="common">Northern krill</name>
    <name type="synonym">Thysanopoda norvegica</name>
    <dbReference type="NCBI Taxonomy" id="48144"/>
    <lineage>
        <taxon>Eukaryota</taxon>
        <taxon>Metazoa</taxon>
        <taxon>Ecdysozoa</taxon>
        <taxon>Arthropoda</taxon>
        <taxon>Crustacea</taxon>
        <taxon>Multicrustacea</taxon>
        <taxon>Malacostraca</taxon>
        <taxon>Eumalacostraca</taxon>
        <taxon>Eucarida</taxon>
        <taxon>Euphausiacea</taxon>
        <taxon>Euphausiidae</taxon>
        <taxon>Meganyctiphanes</taxon>
    </lineage>
</organism>
<dbReference type="SMART" id="SM00587">
    <property type="entry name" value="CHK"/>
    <property type="match status" value="1"/>
</dbReference>
<gene>
    <name evidence="2" type="ORF">MNOR_LOCUS25448</name>
</gene>